<evidence type="ECO:0000256" key="12">
    <source>
        <dbReference type="ARBA" id="ARBA00048798"/>
    </source>
</evidence>
<dbReference type="Pfam" id="PF01063">
    <property type="entry name" value="Aminotran_4"/>
    <property type="match status" value="1"/>
</dbReference>
<comment type="pathway">
    <text evidence="3">Amino-acid biosynthesis; L-isoleucine biosynthesis; L-isoleucine from 2-oxobutanoate: step 4/4.</text>
</comment>
<organism evidence="16 17">
    <name type="scientific">Jiella pacifica</name>
    <dbReference type="NCBI Taxonomy" id="2696469"/>
    <lineage>
        <taxon>Bacteria</taxon>
        <taxon>Pseudomonadati</taxon>
        <taxon>Pseudomonadota</taxon>
        <taxon>Alphaproteobacteria</taxon>
        <taxon>Hyphomicrobiales</taxon>
        <taxon>Aurantimonadaceae</taxon>
        <taxon>Jiella</taxon>
    </lineage>
</organism>
<dbReference type="GO" id="GO:0009082">
    <property type="term" value="P:branched-chain amino acid biosynthetic process"/>
    <property type="evidence" value="ECO:0007669"/>
    <property type="project" value="UniProtKB-KW"/>
</dbReference>
<evidence type="ECO:0000256" key="3">
    <source>
        <dbReference type="ARBA" id="ARBA00004824"/>
    </source>
</evidence>
<dbReference type="FunFam" id="3.20.10.10:FF:000002">
    <property type="entry name" value="D-alanine aminotransferase"/>
    <property type="match status" value="1"/>
</dbReference>
<dbReference type="PANTHER" id="PTHR42743:SF11">
    <property type="entry name" value="AMINODEOXYCHORISMATE LYASE"/>
    <property type="match status" value="1"/>
</dbReference>
<dbReference type="PANTHER" id="PTHR42743">
    <property type="entry name" value="AMINO-ACID AMINOTRANSFERASE"/>
    <property type="match status" value="1"/>
</dbReference>
<dbReference type="InterPro" id="IPR043132">
    <property type="entry name" value="BCAT-like_C"/>
</dbReference>
<evidence type="ECO:0000256" key="15">
    <source>
        <dbReference type="RuleBase" id="RU004516"/>
    </source>
</evidence>
<evidence type="ECO:0000256" key="7">
    <source>
        <dbReference type="ARBA" id="ARBA00013053"/>
    </source>
</evidence>
<dbReference type="AlphaFoldDB" id="A0A6N9T819"/>
<comment type="cofactor">
    <cofactor evidence="1 15">
        <name>pyridoxal 5'-phosphate</name>
        <dbReference type="ChEBI" id="CHEBI:597326"/>
    </cofactor>
</comment>
<comment type="catalytic activity">
    <reaction evidence="11">
        <text>L-valine + 2-oxoglutarate = 3-methyl-2-oxobutanoate + L-glutamate</text>
        <dbReference type="Rhea" id="RHEA:24813"/>
        <dbReference type="ChEBI" id="CHEBI:11851"/>
        <dbReference type="ChEBI" id="CHEBI:16810"/>
        <dbReference type="ChEBI" id="CHEBI:29985"/>
        <dbReference type="ChEBI" id="CHEBI:57762"/>
        <dbReference type="EC" id="2.6.1.42"/>
    </reaction>
</comment>
<dbReference type="RefSeq" id="WP_163466021.1">
    <property type="nucleotide sequence ID" value="NZ_JAAAMG010000032.1"/>
</dbReference>
<evidence type="ECO:0000256" key="13">
    <source>
        <dbReference type="ARBA" id="ARBA00049229"/>
    </source>
</evidence>
<reference evidence="16 17" key="1">
    <citation type="submission" date="2020-01" db="EMBL/GenBank/DDBJ databases">
        <title>Jiella pacifica sp. nov.</title>
        <authorList>
            <person name="Xue Z."/>
            <person name="Zhu S."/>
            <person name="Chen J."/>
            <person name="Yang J."/>
        </authorList>
    </citation>
    <scope>NUCLEOTIDE SEQUENCE [LARGE SCALE GENOMIC DNA]</scope>
    <source>
        <strain evidence="16 17">40Bstr34</strain>
    </source>
</reference>
<gene>
    <name evidence="16" type="ORF">GTK09_24430</name>
</gene>
<dbReference type="EMBL" id="JAAAMG010000032">
    <property type="protein sequence ID" value="NDW07564.1"/>
    <property type="molecule type" value="Genomic_DNA"/>
</dbReference>
<dbReference type="InterPro" id="IPR001544">
    <property type="entry name" value="Aminotrans_IV"/>
</dbReference>
<evidence type="ECO:0000256" key="2">
    <source>
        <dbReference type="ARBA" id="ARBA00003109"/>
    </source>
</evidence>
<evidence type="ECO:0000256" key="6">
    <source>
        <dbReference type="ARBA" id="ARBA00009320"/>
    </source>
</evidence>
<dbReference type="Gene3D" id="3.20.10.10">
    <property type="entry name" value="D-amino Acid Aminotransferase, subunit A, domain 2"/>
    <property type="match status" value="1"/>
</dbReference>
<protein>
    <recommendedName>
        <fullName evidence="8">Probable branched-chain-amino-acid aminotransferase</fullName>
        <ecNumber evidence="7">2.6.1.42</ecNumber>
    </recommendedName>
</protein>
<dbReference type="Gene3D" id="3.30.470.10">
    <property type="match status" value="1"/>
</dbReference>
<proteinExistence type="inferred from homology"/>
<evidence type="ECO:0000256" key="11">
    <source>
        <dbReference type="ARBA" id="ARBA00048212"/>
    </source>
</evidence>
<name>A0A6N9T819_9HYPH</name>
<evidence type="ECO:0000313" key="16">
    <source>
        <dbReference type="EMBL" id="NDW07564.1"/>
    </source>
</evidence>
<dbReference type="CDD" id="cd01558">
    <property type="entry name" value="D-AAT_like"/>
    <property type="match status" value="1"/>
</dbReference>
<comment type="pathway">
    <text evidence="5">Amino-acid biosynthesis; L-leucine biosynthesis; L-leucine from 3-methyl-2-oxobutanoate: step 4/4.</text>
</comment>
<dbReference type="GO" id="GO:0008652">
    <property type="term" value="P:amino acid biosynthetic process"/>
    <property type="evidence" value="ECO:0007669"/>
    <property type="project" value="UniProtKB-ARBA"/>
</dbReference>
<dbReference type="InterPro" id="IPR050571">
    <property type="entry name" value="Class-IV_PLP-Dep_Aminotrnsfr"/>
</dbReference>
<comment type="catalytic activity">
    <reaction evidence="13">
        <text>L-leucine + 2-oxoglutarate = 4-methyl-2-oxopentanoate + L-glutamate</text>
        <dbReference type="Rhea" id="RHEA:18321"/>
        <dbReference type="ChEBI" id="CHEBI:16810"/>
        <dbReference type="ChEBI" id="CHEBI:17865"/>
        <dbReference type="ChEBI" id="CHEBI:29985"/>
        <dbReference type="ChEBI" id="CHEBI:57427"/>
        <dbReference type="EC" id="2.6.1.42"/>
    </reaction>
</comment>
<comment type="similarity">
    <text evidence="6 14">Belongs to the class-IV pyridoxal-phosphate-dependent aminotransferase family.</text>
</comment>
<comment type="pathway">
    <text evidence="4">Amino-acid biosynthesis; L-valine biosynthesis; L-valine from pyruvate: step 4/4.</text>
</comment>
<dbReference type="PROSITE" id="PS00770">
    <property type="entry name" value="AA_TRANSFER_CLASS_4"/>
    <property type="match status" value="1"/>
</dbReference>
<evidence type="ECO:0000256" key="14">
    <source>
        <dbReference type="RuleBase" id="RU004106"/>
    </source>
</evidence>
<evidence type="ECO:0000256" key="1">
    <source>
        <dbReference type="ARBA" id="ARBA00001933"/>
    </source>
</evidence>
<dbReference type="InterPro" id="IPR018300">
    <property type="entry name" value="Aminotrans_IV_CS"/>
</dbReference>
<comment type="function">
    <text evidence="2">Acts on leucine, isoleucine and valine.</text>
</comment>
<evidence type="ECO:0000256" key="9">
    <source>
        <dbReference type="ARBA" id="ARBA00022898"/>
    </source>
</evidence>
<accession>A0A6N9T819</accession>
<evidence type="ECO:0000256" key="4">
    <source>
        <dbReference type="ARBA" id="ARBA00004931"/>
    </source>
</evidence>
<keyword evidence="10" id="KW-0028">Amino-acid biosynthesis</keyword>
<dbReference type="GO" id="GO:0005829">
    <property type="term" value="C:cytosol"/>
    <property type="evidence" value="ECO:0007669"/>
    <property type="project" value="TreeGrafter"/>
</dbReference>
<dbReference type="GO" id="GO:0004084">
    <property type="term" value="F:branched-chain-amino-acid transaminase activity"/>
    <property type="evidence" value="ECO:0007669"/>
    <property type="project" value="UniProtKB-EC"/>
</dbReference>
<keyword evidence="9 15" id="KW-0663">Pyridoxal phosphate</keyword>
<dbReference type="EC" id="2.6.1.42" evidence="7"/>
<keyword evidence="16" id="KW-0808">Transferase</keyword>
<dbReference type="NCBIfam" id="NF005209">
    <property type="entry name" value="PRK06680.1"/>
    <property type="match status" value="1"/>
</dbReference>
<evidence type="ECO:0000256" key="8">
    <source>
        <dbReference type="ARBA" id="ARBA00014472"/>
    </source>
</evidence>
<keyword evidence="16" id="KW-0032">Aminotransferase</keyword>
<dbReference type="SUPFAM" id="SSF56752">
    <property type="entry name" value="D-aminoacid aminotransferase-like PLP-dependent enzymes"/>
    <property type="match status" value="1"/>
</dbReference>
<evidence type="ECO:0000256" key="5">
    <source>
        <dbReference type="ARBA" id="ARBA00005072"/>
    </source>
</evidence>
<comment type="catalytic activity">
    <reaction evidence="12">
        <text>L-isoleucine + 2-oxoglutarate = (S)-3-methyl-2-oxopentanoate + L-glutamate</text>
        <dbReference type="Rhea" id="RHEA:24801"/>
        <dbReference type="ChEBI" id="CHEBI:16810"/>
        <dbReference type="ChEBI" id="CHEBI:29985"/>
        <dbReference type="ChEBI" id="CHEBI:35146"/>
        <dbReference type="ChEBI" id="CHEBI:58045"/>
        <dbReference type="EC" id="2.6.1.42"/>
    </reaction>
</comment>
<keyword evidence="10" id="KW-0100">Branched-chain amino acid biosynthesis</keyword>
<evidence type="ECO:0000313" key="17">
    <source>
        <dbReference type="Proteomes" id="UP000469011"/>
    </source>
</evidence>
<dbReference type="InterPro" id="IPR036038">
    <property type="entry name" value="Aminotransferase-like"/>
</dbReference>
<sequence length="284" mass="30947">MRTVYVNGVFCPENQGVVSIFDRGFLFADGVYEVTSVLDGKLIDFSGHMARLRRSMSELSIPAPASEDELLSIHRQLVDKNALAEGLIYMQVSRGAADRDFLFPAGDIRPSLVLFTQTGQLRDRPAAKTGLKVVTLPDLRWARRDIKTVQLLYPSMAKTEAKRRGADDAWLVEDGFVTEGSSNNAYIVNADGALITRPLSHAILPGITRSAILRLATETGLTVEERPFSIEEALAAREAFITSASSFVMPVVEIDGHKIGDGAPGEIAGRLRAIYIDEAVKTAV</sequence>
<dbReference type="Proteomes" id="UP000469011">
    <property type="component" value="Unassembled WGS sequence"/>
</dbReference>
<comment type="caution">
    <text evidence="16">The sequence shown here is derived from an EMBL/GenBank/DDBJ whole genome shotgun (WGS) entry which is preliminary data.</text>
</comment>
<evidence type="ECO:0000256" key="10">
    <source>
        <dbReference type="ARBA" id="ARBA00023304"/>
    </source>
</evidence>
<dbReference type="InterPro" id="IPR043131">
    <property type="entry name" value="BCAT-like_N"/>
</dbReference>
<keyword evidence="17" id="KW-1185">Reference proteome</keyword>